<keyword evidence="3" id="KW-1003">Cell membrane</keyword>
<keyword evidence="9" id="KW-1185">Reference proteome</keyword>
<evidence type="ECO:0000313" key="9">
    <source>
        <dbReference type="Proteomes" id="UP000248857"/>
    </source>
</evidence>
<dbReference type="Proteomes" id="UP000248857">
    <property type="component" value="Unassembled WGS sequence"/>
</dbReference>
<dbReference type="RefSeq" id="WP_110986749.1">
    <property type="nucleotide sequence ID" value="NZ_CAWNWM010000008.1"/>
</dbReference>
<evidence type="ECO:0000256" key="1">
    <source>
        <dbReference type="ARBA" id="ARBA00004651"/>
    </source>
</evidence>
<feature type="transmembrane region" description="Helical" evidence="7">
    <location>
        <begin position="83"/>
        <end position="107"/>
    </location>
</feature>
<evidence type="ECO:0000256" key="6">
    <source>
        <dbReference type="ARBA" id="ARBA00023136"/>
    </source>
</evidence>
<keyword evidence="6 7" id="KW-0472">Membrane</keyword>
<evidence type="ECO:0000313" key="8">
    <source>
        <dbReference type="EMBL" id="PZD72811.1"/>
    </source>
</evidence>
<sequence>MTSKPISLSLRLRELAQVFLKLGTLGFGGPQAHSAMANDEAVVRRQWLTAEQFTEGLAVCEILPGPASTQMGIYIGYVRAGQIGAFVAGLCFIAPAFLIVVMLSWGYFRFQGVLQLDDLFLGISPVVTAIILAFCWKLGKKTIEDGWRMGVAIATFLITTFTSINVLLQFIGAGLLGLWIFHPPARSRLSLILPPICLETSPTTPLALSSFWGLERIDELNTHLAAHFCRSSSRSSSRDTAHSLTVCWNAL</sequence>
<dbReference type="GO" id="GO:0015109">
    <property type="term" value="F:chromate transmembrane transporter activity"/>
    <property type="evidence" value="ECO:0007669"/>
    <property type="project" value="InterPro"/>
</dbReference>
<protein>
    <submittedName>
        <fullName evidence="8">Chromate transport protein</fullName>
    </submittedName>
</protein>
<dbReference type="PANTHER" id="PTHR33567:SF3">
    <property type="entry name" value="CHROMATE ION TRANSPORTER (EUROFUNG)"/>
    <property type="match status" value="1"/>
</dbReference>
<dbReference type="OrthoDB" id="9788907at2"/>
<comment type="similarity">
    <text evidence="2">Belongs to the chromate ion transporter (CHR) (TC 2.A.51) family.</text>
</comment>
<dbReference type="AlphaFoldDB" id="A0A2W1JVN5"/>
<reference evidence="8 9" key="1">
    <citation type="journal article" date="2018" name="Sci. Rep.">
        <title>A novel species of the marine cyanobacterium Acaryochloris with a unique pigment content and lifestyle.</title>
        <authorList>
            <person name="Partensky F."/>
            <person name="Six C."/>
            <person name="Ratin M."/>
            <person name="Garczarek L."/>
            <person name="Vaulot D."/>
            <person name="Probert I."/>
            <person name="Calteau A."/>
            <person name="Gourvil P."/>
            <person name="Marie D."/>
            <person name="Grebert T."/>
            <person name="Bouchier C."/>
            <person name="Le Panse S."/>
            <person name="Gachenot M."/>
            <person name="Rodriguez F."/>
            <person name="Garrido J.L."/>
        </authorList>
    </citation>
    <scope>NUCLEOTIDE SEQUENCE [LARGE SCALE GENOMIC DNA]</scope>
    <source>
        <strain evidence="8 9">RCC1774</strain>
    </source>
</reference>
<dbReference type="EMBL" id="PQWO01000008">
    <property type="protein sequence ID" value="PZD72811.1"/>
    <property type="molecule type" value="Genomic_DNA"/>
</dbReference>
<dbReference type="GO" id="GO:0005886">
    <property type="term" value="C:plasma membrane"/>
    <property type="evidence" value="ECO:0007669"/>
    <property type="project" value="UniProtKB-SubCell"/>
</dbReference>
<evidence type="ECO:0000256" key="5">
    <source>
        <dbReference type="ARBA" id="ARBA00022989"/>
    </source>
</evidence>
<accession>A0A2W1JVN5</accession>
<keyword evidence="5 7" id="KW-1133">Transmembrane helix</keyword>
<gene>
    <name evidence="8" type="primary">chrA1</name>
    <name evidence="8" type="ORF">C1752_03307</name>
</gene>
<organism evidence="8 9">
    <name type="scientific">Acaryochloris thomasi RCC1774</name>
    <dbReference type="NCBI Taxonomy" id="1764569"/>
    <lineage>
        <taxon>Bacteria</taxon>
        <taxon>Bacillati</taxon>
        <taxon>Cyanobacteriota</taxon>
        <taxon>Cyanophyceae</taxon>
        <taxon>Acaryochloridales</taxon>
        <taxon>Acaryochloridaceae</taxon>
        <taxon>Acaryochloris</taxon>
        <taxon>Acaryochloris thomasi</taxon>
    </lineage>
</organism>
<evidence type="ECO:0000256" key="7">
    <source>
        <dbReference type="SAM" id="Phobius"/>
    </source>
</evidence>
<name>A0A2W1JVN5_9CYAN</name>
<dbReference type="PANTHER" id="PTHR33567">
    <property type="entry name" value="CHROMATE ION TRANSPORTER (EUROFUNG)"/>
    <property type="match status" value="1"/>
</dbReference>
<evidence type="ECO:0000256" key="3">
    <source>
        <dbReference type="ARBA" id="ARBA00022475"/>
    </source>
</evidence>
<evidence type="ECO:0000256" key="2">
    <source>
        <dbReference type="ARBA" id="ARBA00005262"/>
    </source>
</evidence>
<comment type="caution">
    <text evidence="8">The sequence shown here is derived from an EMBL/GenBank/DDBJ whole genome shotgun (WGS) entry which is preliminary data.</text>
</comment>
<feature type="transmembrane region" description="Helical" evidence="7">
    <location>
        <begin position="119"/>
        <end position="139"/>
    </location>
</feature>
<proteinExistence type="inferred from homology"/>
<evidence type="ECO:0000256" key="4">
    <source>
        <dbReference type="ARBA" id="ARBA00022692"/>
    </source>
</evidence>
<feature type="transmembrane region" description="Helical" evidence="7">
    <location>
        <begin position="151"/>
        <end position="181"/>
    </location>
</feature>
<dbReference type="InterPro" id="IPR003370">
    <property type="entry name" value="Chromate_transpt"/>
</dbReference>
<dbReference type="Pfam" id="PF02417">
    <property type="entry name" value="Chromate_transp"/>
    <property type="match status" value="1"/>
</dbReference>
<keyword evidence="4 7" id="KW-0812">Transmembrane</keyword>
<comment type="subcellular location">
    <subcellularLocation>
        <location evidence="1">Cell membrane</location>
        <topology evidence="1">Multi-pass membrane protein</topology>
    </subcellularLocation>
</comment>